<dbReference type="Pfam" id="PF13545">
    <property type="entry name" value="HTH_Crp_2"/>
    <property type="match status" value="1"/>
</dbReference>
<dbReference type="Gene3D" id="1.10.10.10">
    <property type="entry name" value="Winged helix-like DNA-binding domain superfamily/Winged helix DNA-binding domain"/>
    <property type="match status" value="1"/>
</dbReference>
<dbReference type="PROSITE" id="PS50042">
    <property type="entry name" value="CNMP_BINDING_3"/>
    <property type="match status" value="1"/>
</dbReference>
<keyword evidence="1" id="KW-0805">Transcription regulation</keyword>
<dbReference type="SUPFAM" id="SSF46785">
    <property type="entry name" value="Winged helix' DNA-binding domain"/>
    <property type="match status" value="1"/>
</dbReference>
<feature type="domain" description="Cyclic nucleotide-binding" evidence="5">
    <location>
        <begin position="58"/>
        <end position="134"/>
    </location>
</feature>
<dbReference type="Gene3D" id="2.60.120.10">
    <property type="entry name" value="Jelly Rolls"/>
    <property type="match status" value="1"/>
</dbReference>
<dbReference type="InterPro" id="IPR036388">
    <property type="entry name" value="WH-like_DNA-bd_sf"/>
</dbReference>
<dbReference type="InterPro" id="IPR000595">
    <property type="entry name" value="cNMP-bd_dom"/>
</dbReference>
<evidence type="ECO:0000259" key="6">
    <source>
        <dbReference type="PROSITE" id="PS51063"/>
    </source>
</evidence>
<proteinExistence type="predicted"/>
<evidence type="ECO:0000256" key="1">
    <source>
        <dbReference type="ARBA" id="ARBA00023015"/>
    </source>
</evidence>
<dbReference type="PANTHER" id="PTHR24567">
    <property type="entry name" value="CRP FAMILY TRANSCRIPTIONAL REGULATORY PROTEIN"/>
    <property type="match status" value="1"/>
</dbReference>
<keyword evidence="3" id="KW-0804">Transcription</keyword>
<dbReference type="EMBL" id="JBHSOE010000034">
    <property type="protein sequence ID" value="MFC5657820.1"/>
    <property type="molecule type" value="Genomic_DNA"/>
</dbReference>
<keyword evidence="8" id="KW-1185">Reference proteome</keyword>
<dbReference type="PROSITE" id="PS51063">
    <property type="entry name" value="HTH_CRP_2"/>
    <property type="match status" value="1"/>
</dbReference>
<dbReference type="Pfam" id="PF00027">
    <property type="entry name" value="cNMP_binding"/>
    <property type="match status" value="1"/>
</dbReference>
<keyword evidence="2" id="KW-0238">DNA-binding</keyword>
<dbReference type="PANTHER" id="PTHR24567:SF74">
    <property type="entry name" value="HTH-TYPE TRANSCRIPTIONAL REGULATOR ARCR"/>
    <property type="match status" value="1"/>
</dbReference>
<dbReference type="SUPFAM" id="SSF51206">
    <property type="entry name" value="cAMP-binding domain-like"/>
    <property type="match status" value="1"/>
</dbReference>
<feature type="domain" description="HTH crp-type" evidence="6">
    <location>
        <begin position="164"/>
        <end position="237"/>
    </location>
</feature>
<dbReference type="Proteomes" id="UP001596065">
    <property type="component" value="Unassembled WGS sequence"/>
</dbReference>
<reference evidence="8" key="1">
    <citation type="journal article" date="2019" name="Int. J. Syst. Evol. Microbiol.">
        <title>The Global Catalogue of Microorganisms (GCM) 10K type strain sequencing project: providing services to taxonomists for standard genome sequencing and annotation.</title>
        <authorList>
            <consortium name="The Broad Institute Genomics Platform"/>
            <consortium name="The Broad Institute Genome Sequencing Center for Infectious Disease"/>
            <person name="Wu L."/>
            <person name="Ma J."/>
        </authorList>
    </citation>
    <scope>NUCLEOTIDE SEQUENCE [LARGE SCALE GENOMIC DNA]</scope>
    <source>
        <strain evidence="8">KCTC 5701</strain>
    </source>
</reference>
<evidence type="ECO:0000313" key="7">
    <source>
        <dbReference type="EMBL" id="MFC5657820.1"/>
    </source>
</evidence>
<dbReference type="InterPro" id="IPR012318">
    <property type="entry name" value="HTH_CRP"/>
</dbReference>
<evidence type="ECO:0000259" key="5">
    <source>
        <dbReference type="PROSITE" id="PS50042"/>
    </source>
</evidence>
<accession>A0ABW0WND6</accession>
<organism evidence="7 8">
    <name type="scientific">Streptomyces nogalater</name>
    <dbReference type="NCBI Taxonomy" id="38314"/>
    <lineage>
        <taxon>Bacteria</taxon>
        <taxon>Bacillati</taxon>
        <taxon>Actinomycetota</taxon>
        <taxon>Actinomycetes</taxon>
        <taxon>Kitasatosporales</taxon>
        <taxon>Streptomycetaceae</taxon>
        <taxon>Streptomyces</taxon>
    </lineage>
</organism>
<dbReference type="SMART" id="SM00100">
    <property type="entry name" value="cNMP"/>
    <property type="match status" value="1"/>
</dbReference>
<feature type="region of interest" description="Disordered" evidence="4">
    <location>
        <begin position="1"/>
        <end position="28"/>
    </location>
</feature>
<dbReference type="InterPro" id="IPR014710">
    <property type="entry name" value="RmlC-like_jellyroll"/>
</dbReference>
<dbReference type="CDD" id="cd00038">
    <property type="entry name" value="CAP_ED"/>
    <property type="match status" value="1"/>
</dbReference>
<dbReference type="InterPro" id="IPR036390">
    <property type="entry name" value="WH_DNA-bd_sf"/>
</dbReference>
<dbReference type="RefSeq" id="WP_344346552.1">
    <property type="nucleotide sequence ID" value="NZ_BAAASM010000004.1"/>
</dbReference>
<protein>
    <submittedName>
        <fullName evidence="7">Crp/Fnr family transcriptional regulator</fullName>
    </submittedName>
</protein>
<dbReference type="InterPro" id="IPR050397">
    <property type="entry name" value="Env_Response_Regulators"/>
</dbReference>
<evidence type="ECO:0000256" key="2">
    <source>
        <dbReference type="ARBA" id="ARBA00023125"/>
    </source>
</evidence>
<evidence type="ECO:0000256" key="3">
    <source>
        <dbReference type="ARBA" id="ARBA00023163"/>
    </source>
</evidence>
<sequence length="252" mass="28021">MRATLEHHRTRPTATAAPVRRPVEQADTDSARFRTKLRALCATRLHDTPTLTVPRRGHVYMDGGRDRHIYVIETGQVKTLMTTGSGKRCLLSISGAGDVLGELGLLGSERSDTVVALEPATLHQIPGDRFLSVLAEGGLLPEYVRHLGERVIEQQKIIVDMVTMECERRLAARLLLLSRQIGVRRGPLVLIRARITQEELAEMVGTTRSRVGLFLKRFREAGLVDMVQGSLLVDDRRLGDYIEGRPAADGRF</sequence>
<comment type="caution">
    <text evidence="7">The sequence shown here is derived from an EMBL/GenBank/DDBJ whole genome shotgun (WGS) entry which is preliminary data.</text>
</comment>
<evidence type="ECO:0000313" key="8">
    <source>
        <dbReference type="Proteomes" id="UP001596065"/>
    </source>
</evidence>
<name>A0ABW0WND6_STRNO</name>
<gene>
    <name evidence="7" type="ORF">ACFP3J_20295</name>
</gene>
<dbReference type="InterPro" id="IPR018490">
    <property type="entry name" value="cNMP-bd_dom_sf"/>
</dbReference>
<evidence type="ECO:0000256" key="4">
    <source>
        <dbReference type="SAM" id="MobiDB-lite"/>
    </source>
</evidence>